<keyword evidence="5" id="KW-1185">Reference proteome</keyword>
<reference evidence="4" key="2">
    <citation type="submission" date="2025-08" db="UniProtKB">
        <authorList>
            <consortium name="Ensembl"/>
        </authorList>
    </citation>
    <scope>IDENTIFICATION</scope>
</reference>
<dbReference type="Ensembl" id="ENSPNAT00000004329.2">
    <property type="protein sequence ID" value="ENSPNAP00000026800.2"/>
    <property type="gene ID" value="ENSPNAG00000012098.2"/>
</dbReference>
<dbReference type="SUPFAM" id="SSF57845">
    <property type="entry name" value="B-box zinc-binding domain"/>
    <property type="match status" value="1"/>
</dbReference>
<reference evidence="4" key="3">
    <citation type="submission" date="2025-09" db="UniProtKB">
        <authorList>
            <consortium name="Ensembl"/>
        </authorList>
    </citation>
    <scope>IDENTIFICATION</scope>
</reference>
<reference evidence="4 5" key="1">
    <citation type="submission" date="2020-10" db="EMBL/GenBank/DDBJ databases">
        <title>Pygocentrus nattereri (red-bellied piranha) genome, fPygNat1, primary haplotype.</title>
        <authorList>
            <person name="Myers G."/>
            <person name="Meyer A."/>
            <person name="Karagic N."/>
            <person name="Pippel M."/>
            <person name="Winkler S."/>
            <person name="Tracey A."/>
            <person name="Wood J."/>
            <person name="Formenti G."/>
            <person name="Howe K."/>
            <person name="Fedrigo O."/>
            <person name="Jarvis E.D."/>
        </authorList>
    </citation>
    <scope>NUCLEOTIDE SEQUENCE [LARGE SCALE GENOMIC DNA]</scope>
</reference>
<protein>
    <recommendedName>
        <fullName evidence="6">TNFR-Cys domain-containing protein</fullName>
    </recommendedName>
</protein>
<dbReference type="AlphaFoldDB" id="A0A3B4DTM2"/>
<dbReference type="GeneTree" id="ENSGT00940000163587"/>
<evidence type="ECO:0000313" key="5">
    <source>
        <dbReference type="Proteomes" id="UP001501920"/>
    </source>
</evidence>
<dbReference type="PANTHER" id="PTHR25465:SF73">
    <property type="entry name" value="E3 UBIQUITIN_ISG15 LIGASE TRIM25 ISOFORM X1"/>
    <property type="match status" value="1"/>
</dbReference>
<dbReference type="PANTHER" id="PTHR25465">
    <property type="entry name" value="B-BOX DOMAIN CONTAINING"/>
    <property type="match status" value="1"/>
</dbReference>
<dbReference type="Gene3D" id="4.10.830.40">
    <property type="match status" value="1"/>
</dbReference>
<evidence type="ECO:0000256" key="1">
    <source>
        <dbReference type="ARBA" id="ARBA00022723"/>
    </source>
</evidence>
<dbReference type="InterPro" id="IPR051051">
    <property type="entry name" value="E3_ubiq-ligase_TRIM/RNF"/>
</dbReference>
<dbReference type="CDD" id="cd19802">
    <property type="entry name" value="Bbox1_TRIM8-like"/>
    <property type="match status" value="1"/>
</dbReference>
<dbReference type="Proteomes" id="UP001501920">
    <property type="component" value="Chromosome 22"/>
</dbReference>
<keyword evidence="1" id="KW-0479">Metal-binding</keyword>
<dbReference type="GO" id="GO:0008270">
    <property type="term" value="F:zinc ion binding"/>
    <property type="evidence" value="ECO:0007669"/>
    <property type="project" value="UniProtKB-KW"/>
</dbReference>
<evidence type="ECO:0000256" key="2">
    <source>
        <dbReference type="ARBA" id="ARBA00022771"/>
    </source>
</evidence>
<dbReference type="STRING" id="42514.ENSPNAP00000026800"/>
<evidence type="ECO:0008006" key="6">
    <source>
        <dbReference type="Google" id="ProtNLM"/>
    </source>
</evidence>
<organism evidence="4 5">
    <name type="scientific">Pygocentrus nattereri</name>
    <name type="common">Red-bellied piranha</name>
    <dbReference type="NCBI Taxonomy" id="42514"/>
    <lineage>
        <taxon>Eukaryota</taxon>
        <taxon>Metazoa</taxon>
        <taxon>Chordata</taxon>
        <taxon>Craniata</taxon>
        <taxon>Vertebrata</taxon>
        <taxon>Euteleostomi</taxon>
        <taxon>Actinopterygii</taxon>
        <taxon>Neopterygii</taxon>
        <taxon>Teleostei</taxon>
        <taxon>Ostariophysi</taxon>
        <taxon>Characiformes</taxon>
        <taxon>Characoidei</taxon>
        <taxon>Pygocentrus</taxon>
    </lineage>
</organism>
<accession>A0A3B4DTM2</accession>
<evidence type="ECO:0000313" key="4">
    <source>
        <dbReference type="Ensembl" id="ENSPNAP00000026800.2"/>
    </source>
</evidence>
<proteinExistence type="predicted"/>
<dbReference type="Gene3D" id="3.30.160.60">
    <property type="entry name" value="Classic Zinc Finger"/>
    <property type="match status" value="1"/>
</dbReference>
<keyword evidence="3" id="KW-0862">Zinc</keyword>
<name>A0A3B4DTM2_PYGNA</name>
<keyword evidence="2" id="KW-0863">Zinc-finger</keyword>
<evidence type="ECO:0000256" key="3">
    <source>
        <dbReference type="ARBA" id="ARBA00022833"/>
    </source>
</evidence>
<sequence>MATAVEDTSVLEEDHNFFLPCLWKLKGRSERGQKNFKLANIADGFQCCSAPPTGLRGCDYCPPEPMDTNKGSTALKTCLKCEVSMCPEHVQPHLELPAFREHPLVEPLGEMRKKKCAEHDEMFRYSCVDERTFLSNACTIEGGHSGHNIKNTMKDMWVGHFMHSSHIYMQHENSLIFGIMTFMEEAEQRVEALRGTLRTRLVGFLSSLCESLHMHEAEHSLSVQQNLTCIAEDRSRLADIHTGIERLLQEHDPFQFIKVSDSCRGPHLYCPTKAKNCDFTNSETGENHCSGLHTPDIGGICNIVVIW</sequence>